<gene>
    <name evidence="1" type="ORF">SAMN02745213_01696</name>
</gene>
<dbReference type="AlphaFoldDB" id="A0A1T4VLG5"/>
<keyword evidence="2" id="KW-1185">Reference proteome</keyword>
<evidence type="ECO:0000313" key="1">
    <source>
        <dbReference type="EMBL" id="SKA65776.1"/>
    </source>
</evidence>
<sequence length="94" mass="10575">MQNPLELFKLLSKVEAGDADMDELHDFICLLLKKKVDIQLTEGTFADKSEIRDLTAKPNAEDFAKLKLAMKVSSTQFPMNSRMSAQTLNSVNKK</sequence>
<dbReference type="Proteomes" id="UP000242432">
    <property type="component" value="Unassembled WGS sequence"/>
</dbReference>
<protein>
    <submittedName>
        <fullName evidence="1">Uncharacterized protein</fullName>
    </submittedName>
</protein>
<name>A0A1T4VLG5_9GAMM</name>
<accession>A0A1T4VLG5</accession>
<dbReference type="STRING" id="83771.SAMN02910357_00278"/>
<organism evidence="1 2">
    <name type="scientific">Succinivibrio dextrinosolvens DSM 3072</name>
    <dbReference type="NCBI Taxonomy" id="1123324"/>
    <lineage>
        <taxon>Bacteria</taxon>
        <taxon>Pseudomonadati</taxon>
        <taxon>Pseudomonadota</taxon>
        <taxon>Gammaproteobacteria</taxon>
        <taxon>Aeromonadales</taxon>
        <taxon>Succinivibrionaceae</taxon>
        <taxon>Succinivibrio</taxon>
    </lineage>
</organism>
<dbReference type="RefSeq" id="WP_078929084.1">
    <property type="nucleotide sequence ID" value="NZ_FUXX01000031.1"/>
</dbReference>
<evidence type="ECO:0000313" key="2">
    <source>
        <dbReference type="Proteomes" id="UP000242432"/>
    </source>
</evidence>
<reference evidence="2" key="1">
    <citation type="submission" date="2017-02" db="EMBL/GenBank/DDBJ databases">
        <authorList>
            <person name="Varghese N."/>
            <person name="Submissions S."/>
        </authorList>
    </citation>
    <scope>NUCLEOTIDE SEQUENCE [LARGE SCALE GENOMIC DNA]</scope>
    <source>
        <strain evidence="2">DSM 3072</strain>
    </source>
</reference>
<dbReference type="EMBL" id="FUXX01000031">
    <property type="protein sequence ID" value="SKA65776.1"/>
    <property type="molecule type" value="Genomic_DNA"/>
</dbReference>
<proteinExistence type="predicted"/>